<keyword evidence="2" id="KW-1185">Reference proteome</keyword>
<reference evidence="2" key="1">
    <citation type="journal article" date="2023" name="Commun. Biol.">
        <title>Genome analysis of Parmales, the sister group of diatoms, reveals the evolutionary specialization of diatoms from phago-mixotrophs to photoautotrophs.</title>
        <authorList>
            <person name="Ban H."/>
            <person name="Sato S."/>
            <person name="Yoshikawa S."/>
            <person name="Yamada K."/>
            <person name="Nakamura Y."/>
            <person name="Ichinomiya M."/>
            <person name="Sato N."/>
            <person name="Blanc-Mathieu R."/>
            <person name="Endo H."/>
            <person name="Kuwata A."/>
            <person name="Ogata H."/>
        </authorList>
    </citation>
    <scope>NUCLEOTIDE SEQUENCE [LARGE SCALE GENOMIC DNA]</scope>
    <source>
        <strain evidence="2">NIES 3700</strain>
    </source>
</reference>
<proteinExistence type="predicted"/>
<name>A0A9W7AM79_9STRA</name>
<evidence type="ECO:0000313" key="1">
    <source>
        <dbReference type="EMBL" id="GMH70330.1"/>
    </source>
</evidence>
<evidence type="ECO:0000313" key="2">
    <source>
        <dbReference type="Proteomes" id="UP001165122"/>
    </source>
</evidence>
<protein>
    <submittedName>
        <fullName evidence="1">Uncharacterized protein</fullName>
    </submittedName>
</protein>
<feature type="non-terminal residue" evidence="1">
    <location>
        <position position="1"/>
    </location>
</feature>
<dbReference type="OrthoDB" id="120014at2759"/>
<dbReference type="Proteomes" id="UP001165122">
    <property type="component" value="Unassembled WGS sequence"/>
</dbReference>
<sequence length="47" mass="5218">MADPGTADVQAELQDYLNSKNINTLFIQIVESLLIEKPDNPIGFIVE</sequence>
<dbReference type="AlphaFoldDB" id="A0A9W7AM79"/>
<accession>A0A9W7AM79</accession>
<organism evidence="1 2">
    <name type="scientific">Triparma laevis f. longispina</name>
    <dbReference type="NCBI Taxonomy" id="1714387"/>
    <lineage>
        <taxon>Eukaryota</taxon>
        <taxon>Sar</taxon>
        <taxon>Stramenopiles</taxon>
        <taxon>Ochrophyta</taxon>
        <taxon>Bolidophyceae</taxon>
        <taxon>Parmales</taxon>
        <taxon>Triparmaceae</taxon>
        <taxon>Triparma</taxon>
    </lineage>
</organism>
<dbReference type="Gene3D" id="1.20.890.10">
    <property type="entry name" value="cAMP-dependent protein kinase regulatory subunit, dimerization-anchoring domain"/>
    <property type="match status" value="1"/>
</dbReference>
<gene>
    <name evidence="1" type="ORF">TrLO_g4817</name>
</gene>
<dbReference type="EMBL" id="BRXW01000618">
    <property type="protein sequence ID" value="GMH70330.1"/>
    <property type="molecule type" value="Genomic_DNA"/>
</dbReference>
<dbReference type="CDD" id="cd22981">
    <property type="entry name" value="DD_TbAK-like"/>
    <property type="match status" value="1"/>
</dbReference>
<dbReference type="SUPFAM" id="SSF47391">
    <property type="entry name" value="Dimerization-anchoring domain of cAMP-dependent PK regulatory subunit"/>
    <property type="match status" value="1"/>
</dbReference>
<comment type="caution">
    <text evidence="1">The sequence shown here is derived from an EMBL/GenBank/DDBJ whole genome shotgun (WGS) entry which is preliminary data.</text>
</comment>